<keyword evidence="2" id="KW-1185">Reference proteome</keyword>
<evidence type="ECO:0000313" key="2">
    <source>
        <dbReference type="Proteomes" id="UP000187203"/>
    </source>
</evidence>
<dbReference type="Proteomes" id="UP000187203">
    <property type="component" value="Unassembled WGS sequence"/>
</dbReference>
<evidence type="ECO:0000313" key="1">
    <source>
        <dbReference type="EMBL" id="OMP01281.1"/>
    </source>
</evidence>
<dbReference type="EMBL" id="AWUE01014793">
    <property type="protein sequence ID" value="OMP01281.1"/>
    <property type="molecule type" value="Genomic_DNA"/>
</dbReference>
<organism evidence="1 2">
    <name type="scientific">Corchorus olitorius</name>
    <dbReference type="NCBI Taxonomy" id="93759"/>
    <lineage>
        <taxon>Eukaryota</taxon>
        <taxon>Viridiplantae</taxon>
        <taxon>Streptophyta</taxon>
        <taxon>Embryophyta</taxon>
        <taxon>Tracheophyta</taxon>
        <taxon>Spermatophyta</taxon>
        <taxon>Magnoliopsida</taxon>
        <taxon>eudicotyledons</taxon>
        <taxon>Gunneridae</taxon>
        <taxon>Pentapetalae</taxon>
        <taxon>rosids</taxon>
        <taxon>malvids</taxon>
        <taxon>Malvales</taxon>
        <taxon>Malvaceae</taxon>
        <taxon>Grewioideae</taxon>
        <taxon>Apeibeae</taxon>
        <taxon>Corchorus</taxon>
    </lineage>
</organism>
<name>A0A1R3K2I4_9ROSI</name>
<accession>A0A1R3K2I4</accession>
<comment type="caution">
    <text evidence="1">The sequence shown here is derived from an EMBL/GenBank/DDBJ whole genome shotgun (WGS) entry which is preliminary data.</text>
</comment>
<proteinExistence type="predicted"/>
<protein>
    <submittedName>
        <fullName evidence="1">Uncharacterized protein</fullName>
    </submittedName>
</protein>
<gene>
    <name evidence="1" type="ORF">COLO4_11994</name>
</gene>
<reference evidence="2" key="1">
    <citation type="submission" date="2013-09" db="EMBL/GenBank/DDBJ databases">
        <title>Corchorus olitorius genome sequencing.</title>
        <authorList>
            <person name="Alam M."/>
            <person name="Haque M.S."/>
            <person name="Islam M.S."/>
            <person name="Emdad E.M."/>
            <person name="Islam M.M."/>
            <person name="Ahmed B."/>
            <person name="Halim A."/>
            <person name="Hossen Q.M.M."/>
            <person name="Hossain M.Z."/>
            <person name="Ahmed R."/>
            <person name="Khan M.M."/>
            <person name="Islam R."/>
            <person name="Rashid M.M."/>
            <person name="Khan S.A."/>
            <person name="Rahman M.S."/>
            <person name="Alam M."/>
            <person name="Yahiya A.S."/>
            <person name="Khan M.S."/>
            <person name="Azam M.S."/>
            <person name="Haque T."/>
            <person name="Lashkar M.Z.H."/>
            <person name="Akhand A.I."/>
            <person name="Morshed G."/>
            <person name="Roy S."/>
            <person name="Uddin K.S."/>
            <person name="Rabeya T."/>
            <person name="Hossain A.S."/>
            <person name="Chowdhury A."/>
            <person name="Snigdha A.R."/>
            <person name="Mortoza M.S."/>
            <person name="Matin S.A."/>
            <person name="Hoque S.M.E."/>
            <person name="Islam M.K."/>
            <person name="Roy D.K."/>
            <person name="Haider R."/>
            <person name="Moosa M.M."/>
            <person name="Elias S.M."/>
            <person name="Hasan A.M."/>
            <person name="Jahan S."/>
            <person name="Shafiuddin M."/>
            <person name="Mahmood N."/>
            <person name="Shommy N.S."/>
        </authorList>
    </citation>
    <scope>NUCLEOTIDE SEQUENCE [LARGE SCALE GENOMIC DNA]</scope>
    <source>
        <strain evidence="2">cv. O-4</strain>
    </source>
</reference>
<dbReference type="AlphaFoldDB" id="A0A1R3K2I4"/>
<sequence length="47" mass="5619">MAIHLGKMKEQFCIHEFFYECLLCLNVVRYDKGSNYIIQVIDQSTYI</sequence>